<dbReference type="PANTHER" id="PTHR23073">
    <property type="entry name" value="26S PROTEASOME REGULATORY SUBUNIT"/>
    <property type="match status" value="1"/>
</dbReference>
<dbReference type="PROSITE" id="PS00674">
    <property type="entry name" value="AAA"/>
    <property type="match status" value="1"/>
</dbReference>
<dbReference type="WBParaSite" id="L893_g11010.t1">
    <property type="protein sequence ID" value="L893_g11010.t1"/>
    <property type="gene ID" value="L893_g11010"/>
</dbReference>
<dbReference type="InterPro" id="IPR042235">
    <property type="entry name" value="ZP-C_dom"/>
</dbReference>
<evidence type="ECO:0000313" key="10">
    <source>
        <dbReference type="Proteomes" id="UP000095287"/>
    </source>
</evidence>
<dbReference type="PROSITE" id="PS51034">
    <property type="entry name" value="ZP_2"/>
    <property type="match status" value="1"/>
</dbReference>
<evidence type="ECO:0000256" key="1">
    <source>
        <dbReference type="ARBA" id="ARBA00004496"/>
    </source>
</evidence>
<feature type="region of interest" description="Disordered" evidence="7">
    <location>
        <begin position="1"/>
        <end position="28"/>
    </location>
</feature>
<dbReference type="InterPro" id="IPR001507">
    <property type="entry name" value="ZP_dom"/>
</dbReference>
<name>A0A1I7XZ78_9BILA</name>
<dbReference type="Pfam" id="PF17862">
    <property type="entry name" value="AAA_lid_3"/>
    <property type="match status" value="1"/>
</dbReference>
<reference evidence="11" key="1">
    <citation type="submission" date="2016-11" db="UniProtKB">
        <authorList>
            <consortium name="WormBaseParasite"/>
        </authorList>
    </citation>
    <scope>IDENTIFICATION</scope>
</reference>
<dbReference type="Pfam" id="PF00004">
    <property type="entry name" value="AAA"/>
    <property type="match status" value="1"/>
</dbReference>
<dbReference type="AlphaFoldDB" id="A0A1I7XZ78"/>
<dbReference type="FunFam" id="3.40.50.300:FF:000033">
    <property type="entry name" value="26S protease regulatory subunit 6B"/>
    <property type="match status" value="1"/>
</dbReference>
<dbReference type="Proteomes" id="UP000095287">
    <property type="component" value="Unplaced"/>
</dbReference>
<dbReference type="InterPro" id="IPR003960">
    <property type="entry name" value="ATPase_AAA_CS"/>
</dbReference>
<dbReference type="SMART" id="SM00382">
    <property type="entry name" value="AAA"/>
    <property type="match status" value="1"/>
</dbReference>
<dbReference type="InterPro" id="IPR050221">
    <property type="entry name" value="26S_Proteasome_ATPase"/>
</dbReference>
<evidence type="ECO:0000259" key="9">
    <source>
        <dbReference type="PROSITE" id="PS51034"/>
    </source>
</evidence>
<feature type="domain" description="ZP" evidence="9">
    <location>
        <begin position="488"/>
        <end position="887"/>
    </location>
</feature>
<evidence type="ECO:0000256" key="8">
    <source>
        <dbReference type="SAM" id="Phobius"/>
    </source>
</evidence>
<dbReference type="InterPro" id="IPR057475">
    <property type="entry name" value="CUT_C"/>
</dbReference>
<keyword evidence="10" id="KW-1185">Reference proteome</keyword>
<keyword evidence="5" id="KW-0067">ATP-binding</keyword>
<dbReference type="InterPro" id="IPR027417">
    <property type="entry name" value="P-loop_NTPase"/>
</dbReference>
<keyword evidence="8" id="KW-0812">Transmembrane</keyword>
<dbReference type="SUPFAM" id="SSF52540">
    <property type="entry name" value="P-loop containing nucleoside triphosphate hydrolases"/>
    <property type="match status" value="1"/>
</dbReference>
<keyword evidence="4" id="KW-0547">Nucleotide-binding</keyword>
<dbReference type="InterPro" id="IPR003959">
    <property type="entry name" value="ATPase_AAA_core"/>
</dbReference>
<dbReference type="Gene3D" id="1.10.8.60">
    <property type="match status" value="1"/>
</dbReference>
<dbReference type="GO" id="GO:0005524">
    <property type="term" value="F:ATP binding"/>
    <property type="evidence" value="ECO:0007669"/>
    <property type="project" value="UniProtKB-KW"/>
</dbReference>
<keyword evidence="3" id="KW-0963">Cytoplasm</keyword>
<proteinExistence type="inferred from homology"/>
<dbReference type="Pfam" id="PF25301">
    <property type="entry name" value="CUT_C"/>
    <property type="match status" value="1"/>
</dbReference>
<sequence>MGNQLGRSAGVKRQKPEHAAQKIARKALKGKGIEASSKVPTVTPKRQCLLRFLKQSRVHDYLLLEIELIKRQNALRPTDAQRKKERQLVQALRGTPTTLARVHELFNDEQHAVVVVEGSKREWYVPILSIVDKDLIRLNALVLVKAGGMFKNVPVAVVGVLHDNVDSKALHHKLEKAPKESFDQIGGLESQIQEIKEAVELPLTHPEYYEEMGITAPKGVILYGEPGTGKTLLAKAVANSTSATFIRATGSDLVQKSSGEGARLVRELFKMAKDSAPCIMFIDEIDAVGTKRFDTSCKGEQEVQRTLLELLNQLDGFESRGDVKVIMATNRIDSLDPALIRPGRIDRKIELPKPDESTKKKIFQIHTSGMNLAKGIDFEQIIAKERSLSGADVRAICTEAGMLALRAHRKIVCSEDFDRALKSVVLKQKTGAPEEFYIRGSPRRGYERFPRDLPLAPALVRGVLPSSDDQRYCSGYGSVTRCSDVSAMCGPDGITASIDFDRPFTGKIYSLDYANVHECIYYNTMEMQNVLFSIPSHRCGTKLTRNTRDVRFPKIQSLNRGGLRTSPPKGAGDESTDAFLQLQVVDTIENRVYVQMDKWTQTAADRQYSFVCEMAAPIVPDSGLRRHPGASPNHILYPYEAMQPIVPVASPNIHLPPFFPSTSTTHSPPSTTTTPALPIQPVFKGATTKVFGESWFRTTPHSGLQAISSAEAPSTVTRAQAVTKAYNVVVRTNTAEPTRIVATQSGSPRGMPASDGEEVYLEIQYGDGPDGNTVNRAIKIGELLTLVVRGKSASKDPSQYNMFVHSCIANDGPGTTKVQLIDNSGCVAAPQVVGKMERKKTATEVIYFFRMRAFKFPGPNDVYFSCSVDLSPAYNFPELCLQDRDKRLRRALLTAEPSMRQIQLYDNVKIELEKEFAQEKLIEELSLSSVRCLTDSLLVLVFGAIAFLAVSLLTAVGYAIRISRELKTFKAFNRRSPWWLWIGYPLSVNKSPLK</sequence>
<dbReference type="Gene3D" id="2.60.40.4100">
    <property type="entry name" value="Zona pellucida, ZP-C domain"/>
    <property type="match status" value="1"/>
</dbReference>
<dbReference type="SMART" id="SM00241">
    <property type="entry name" value="ZP"/>
    <property type="match status" value="1"/>
</dbReference>
<dbReference type="InterPro" id="IPR041569">
    <property type="entry name" value="AAA_lid_3"/>
</dbReference>
<dbReference type="GO" id="GO:0000502">
    <property type="term" value="C:proteasome complex"/>
    <property type="evidence" value="ECO:0007669"/>
    <property type="project" value="UniProtKB-KW"/>
</dbReference>
<evidence type="ECO:0000256" key="4">
    <source>
        <dbReference type="ARBA" id="ARBA00022741"/>
    </source>
</evidence>
<dbReference type="Gene3D" id="3.40.50.300">
    <property type="entry name" value="P-loop containing nucleotide triphosphate hydrolases"/>
    <property type="match status" value="1"/>
</dbReference>
<feature type="transmembrane region" description="Helical" evidence="8">
    <location>
        <begin position="937"/>
        <end position="960"/>
    </location>
</feature>
<evidence type="ECO:0000256" key="7">
    <source>
        <dbReference type="SAM" id="MobiDB-lite"/>
    </source>
</evidence>
<comment type="subcellular location">
    <subcellularLocation>
        <location evidence="1">Cytoplasm</location>
    </subcellularLocation>
</comment>
<organism evidence="10 11">
    <name type="scientific">Steinernema glaseri</name>
    <dbReference type="NCBI Taxonomy" id="37863"/>
    <lineage>
        <taxon>Eukaryota</taxon>
        <taxon>Metazoa</taxon>
        <taxon>Ecdysozoa</taxon>
        <taxon>Nematoda</taxon>
        <taxon>Chromadorea</taxon>
        <taxon>Rhabditida</taxon>
        <taxon>Tylenchina</taxon>
        <taxon>Panagrolaimomorpha</taxon>
        <taxon>Strongyloidoidea</taxon>
        <taxon>Steinernematidae</taxon>
        <taxon>Steinernema</taxon>
    </lineage>
</organism>
<evidence type="ECO:0000313" key="11">
    <source>
        <dbReference type="WBParaSite" id="L893_g11010.t1"/>
    </source>
</evidence>
<keyword evidence="6" id="KW-0647">Proteasome</keyword>
<evidence type="ECO:0000256" key="2">
    <source>
        <dbReference type="ARBA" id="ARBA00006914"/>
    </source>
</evidence>
<protein>
    <submittedName>
        <fullName evidence="11">ZP domain-containing protein</fullName>
    </submittedName>
</protein>
<accession>A0A1I7XZ78</accession>
<dbReference type="InterPro" id="IPR003593">
    <property type="entry name" value="AAA+_ATPase"/>
</dbReference>
<dbReference type="GO" id="GO:0016887">
    <property type="term" value="F:ATP hydrolysis activity"/>
    <property type="evidence" value="ECO:0007669"/>
    <property type="project" value="InterPro"/>
</dbReference>
<keyword evidence="8" id="KW-0472">Membrane</keyword>
<evidence type="ECO:0000256" key="3">
    <source>
        <dbReference type="ARBA" id="ARBA00022490"/>
    </source>
</evidence>
<comment type="similarity">
    <text evidence="2">Belongs to the AAA ATPase family.</text>
</comment>
<evidence type="ECO:0000256" key="5">
    <source>
        <dbReference type="ARBA" id="ARBA00022840"/>
    </source>
</evidence>
<keyword evidence="8" id="KW-1133">Transmembrane helix</keyword>
<dbReference type="GO" id="GO:0005737">
    <property type="term" value="C:cytoplasm"/>
    <property type="evidence" value="ECO:0007669"/>
    <property type="project" value="UniProtKB-SubCell"/>
</dbReference>
<evidence type="ECO:0000256" key="6">
    <source>
        <dbReference type="ARBA" id="ARBA00022942"/>
    </source>
</evidence>